<accession>A0ABX9MAH3</accession>
<sequence length="451" mass="50281">MCGVRMNKKIKIAEKLFLACDFDEAFLRCKELAEEGNARAMYLLGILYGFGYGHVERNRDVCLHWLERSTAEGEYLAWVAMASIIPPETTGVSTVFNGLAEMLIPLAQAGDVFAQYEVGMLYINGWGIEPDIEKGAEWIKKSADTGYFIAMDDLATLYKERALGSGREKDAWRYYLKAAGLGYRDAEYHLGECYYEGCGIERDLEKAVICYKKALSNGSMQAADALGTMCILGEGNVGDKHKAFSYFKKASQGGYIRSLGKLGDCYYYGRGIAQDFVKARTCYEEAWEHGDYFVAVRIGTIYLVGLGVAKDEKTALAWFTKSAEAGDPDGVYFLAECYWFGIGTLENKEKAITMYVNAAEVGQVSAMTRLGEMAQASKRYEEAVHWFESAASLGYPPAENLLAICYYKGNGVPKNEKIAREWLDRAEVQGDKEATRLKQQLWGITSKSNIQ</sequence>
<proteinExistence type="predicted"/>
<dbReference type="Pfam" id="PF08238">
    <property type="entry name" value="Sel1"/>
    <property type="match status" value="10"/>
</dbReference>
<comment type="caution">
    <text evidence="1">The sequence shown here is derived from an EMBL/GenBank/DDBJ whole genome shotgun (WGS) entry which is preliminary data.</text>
</comment>
<dbReference type="PANTHER" id="PTHR11102">
    <property type="entry name" value="SEL-1-LIKE PROTEIN"/>
    <property type="match status" value="1"/>
</dbReference>
<gene>
    <name evidence="1" type="ORF">DX915_03345</name>
</gene>
<dbReference type="InterPro" id="IPR011990">
    <property type="entry name" value="TPR-like_helical_dom_sf"/>
</dbReference>
<evidence type="ECO:0000313" key="2">
    <source>
        <dbReference type="Proteomes" id="UP000266262"/>
    </source>
</evidence>
<name>A0ABX9MAH3_9FIRM</name>
<reference evidence="1 2" key="1">
    <citation type="submission" date="2018-08" db="EMBL/GenBank/DDBJ databases">
        <title>Draft genome sequence of Dialister pneumosintes KCOM 1685.</title>
        <authorList>
            <person name="Kook J.-K."/>
            <person name="Park S.-N."/>
            <person name="Lim Y.K."/>
        </authorList>
    </citation>
    <scope>NUCLEOTIDE SEQUENCE [LARGE SCALE GENOMIC DNA]</scope>
    <source>
        <strain evidence="1 2">KCOM 1685</strain>
    </source>
</reference>
<dbReference type="EMBL" id="QWKU01000001">
    <property type="protein sequence ID" value="RID94554.1"/>
    <property type="molecule type" value="Genomic_DNA"/>
</dbReference>
<dbReference type="SMART" id="SM00671">
    <property type="entry name" value="SEL1"/>
    <property type="match status" value="9"/>
</dbReference>
<protein>
    <submittedName>
        <fullName evidence="1">Sel1 repeat family protein</fullName>
    </submittedName>
</protein>
<dbReference type="InterPro" id="IPR006597">
    <property type="entry name" value="Sel1-like"/>
</dbReference>
<dbReference type="Gene3D" id="1.25.40.10">
    <property type="entry name" value="Tetratricopeptide repeat domain"/>
    <property type="match status" value="2"/>
</dbReference>
<evidence type="ECO:0000313" key="1">
    <source>
        <dbReference type="EMBL" id="RID94554.1"/>
    </source>
</evidence>
<dbReference type="InterPro" id="IPR050767">
    <property type="entry name" value="Sel1_AlgK"/>
</dbReference>
<dbReference type="SUPFAM" id="SSF81901">
    <property type="entry name" value="HCP-like"/>
    <property type="match status" value="2"/>
</dbReference>
<organism evidence="1 2">
    <name type="scientific">Dialister pneumosintes</name>
    <dbReference type="NCBI Taxonomy" id="39950"/>
    <lineage>
        <taxon>Bacteria</taxon>
        <taxon>Bacillati</taxon>
        <taxon>Bacillota</taxon>
        <taxon>Negativicutes</taxon>
        <taxon>Veillonellales</taxon>
        <taxon>Veillonellaceae</taxon>
        <taxon>Dialister</taxon>
    </lineage>
</organism>
<keyword evidence="2" id="KW-1185">Reference proteome</keyword>
<dbReference type="Proteomes" id="UP000266262">
    <property type="component" value="Unassembled WGS sequence"/>
</dbReference>
<dbReference type="PANTHER" id="PTHR11102:SF160">
    <property type="entry name" value="ERAD-ASSOCIATED E3 UBIQUITIN-PROTEIN LIGASE COMPONENT HRD3"/>
    <property type="match status" value="1"/>
</dbReference>